<dbReference type="AlphaFoldDB" id="A0A915JRH2"/>
<keyword evidence="5" id="KW-0560">Oxidoreductase</keyword>
<sequence length="498" mass="54332">MGLAIPFTKKMTDSSTKLSQILIAITTGFCGSCTTFSAWQRDVSLLLWRWDFYRASNQLLTTFCASYCLFLFGVHCSIAICDRISDRKAASEETSSERDLEIGEFRLIIWLIFFPVTVAVWVFAVILPTERKLWFICIGLSPIGSNLRFIVSKFNSKFPHFPLFTFLVNIVGGFLATLIESIAENSTKNEIFDEKTYALWVSGGVATGILGSSLKMIGFIGLGNMGHLMCRNILKKGKKLLVYDISPVAIERLTKEGAQAAKSVADLTKQSRHVITIIPTPKDVLDIYTRSDGILANAKPGTLCADCSTIDPGTAKAVYDAAKAKSSSFLDAPVTGAVKGAEAGTLTFMCGGDKDAFEKIKETLQLMGKNFVYCGAPGTGQVAKICNNMLLAITMLATSEALNLGKSSGRSWTTEIYNPAPNVLPTAPSSKDYQPGFASALMTKDLGLAQMIATSSQSPTPLGSLTHQLYRIMIQNPNMREKDFSVVYKFLSEQMVNK</sequence>
<dbReference type="InterPro" id="IPR008927">
    <property type="entry name" value="6-PGluconate_DH-like_C_sf"/>
</dbReference>
<dbReference type="Gene3D" id="1.10.1040.10">
    <property type="entry name" value="N-(1-d-carboxylethyl)-l-norvaline Dehydrogenase, domain 2"/>
    <property type="match status" value="1"/>
</dbReference>
<evidence type="ECO:0000256" key="6">
    <source>
        <dbReference type="ARBA" id="ARBA00023027"/>
    </source>
</evidence>
<evidence type="ECO:0000313" key="12">
    <source>
        <dbReference type="WBParaSite" id="nRc.2.0.1.t28875-RA"/>
    </source>
</evidence>
<evidence type="ECO:0000256" key="5">
    <source>
        <dbReference type="ARBA" id="ARBA00023002"/>
    </source>
</evidence>
<evidence type="ECO:0000256" key="1">
    <source>
        <dbReference type="ARBA" id="ARBA00005109"/>
    </source>
</evidence>
<organism evidence="11 12">
    <name type="scientific">Romanomermis culicivorax</name>
    <name type="common">Nematode worm</name>
    <dbReference type="NCBI Taxonomy" id="13658"/>
    <lineage>
        <taxon>Eukaryota</taxon>
        <taxon>Metazoa</taxon>
        <taxon>Ecdysozoa</taxon>
        <taxon>Nematoda</taxon>
        <taxon>Enoplea</taxon>
        <taxon>Dorylaimia</taxon>
        <taxon>Mermithida</taxon>
        <taxon>Mermithoidea</taxon>
        <taxon>Mermithidae</taxon>
        <taxon>Romanomermis</taxon>
    </lineage>
</organism>
<reference evidence="12" key="1">
    <citation type="submission" date="2022-11" db="UniProtKB">
        <authorList>
            <consortium name="WormBaseParasite"/>
        </authorList>
    </citation>
    <scope>IDENTIFICATION</scope>
</reference>
<proteinExistence type="inferred from homology"/>
<dbReference type="GO" id="GO:0005739">
    <property type="term" value="C:mitochondrion"/>
    <property type="evidence" value="ECO:0007669"/>
    <property type="project" value="TreeGrafter"/>
</dbReference>
<evidence type="ECO:0000256" key="2">
    <source>
        <dbReference type="ARBA" id="ARBA00006013"/>
    </source>
</evidence>
<dbReference type="GO" id="GO:0051287">
    <property type="term" value="F:NAD binding"/>
    <property type="evidence" value="ECO:0007669"/>
    <property type="project" value="InterPro"/>
</dbReference>
<feature type="transmembrane region" description="Helical" evidence="8">
    <location>
        <begin position="21"/>
        <end position="39"/>
    </location>
</feature>
<keyword evidence="11" id="KW-1185">Reference proteome</keyword>
<evidence type="ECO:0000256" key="7">
    <source>
        <dbReference type="ARBA" id="ARBA00049197"/>
    </source>
</evidence>
<evidence type="ECO:0000256" key="8">
    <source>
        <dbReference type="SAM" id="Phobius"/>
    </source>
</evidence>
<evidence type="ECO:0000259" key="9">
    <source>
        <dbReference type="Pfam" id="PF03446"/>
    </source>
</evidence>
<feature type="transmembrane region" description="Helical" evidence="8">
    <location>
        <begin position="163"/>
        <end position="179"/>
    </location>
</feature>
<evidence type="ECO:0000313" key="11">
    <source>
        <dbReference type="Proteomes" id="UP000887565"/>
    </source>
</evidence>
<name>A0A915JRH2_ROMCU</name>
<keyword evidence="4" id="KW-0101">Branched-chain amino acid catabolism</keyword>
<dbReference type="PANTHER" id="PTHR22981:SF7">
    <property type="entry name" value="3-HYDROXYISOBUTYRATE DEHYDROGENASE, MITOCHONDRIAL"/>
    <property type="match status" value="1"/>
</dbReference>
<dbReference type="InterPro" id="IPR036291">
    <property type="entry name" value="NAD(P)-bd_dom_sf"/>
</dbReference>
<keyword evidence="8" id="KW-1133">Transmembrane helix</keyword>
<dbReference type="GO" id="GO:0006574">
    <property type="term" value="P:L-valine catabolic process"/>
    <property type="evidence" value="ECO:0007669"/>
    <property type="project" value="TreeGrafter"/>
</dbReference>
<dbReference type="Proteomes" id="UP000887565">
    <property type="component" value="Unplaced"/>
</dbReference>
<dbReference type="Gene3D" id="3.40.50.720">
    <property type="entry name" value="NAD(P)-binding Rossmann-like Domain"/>
    <property type="match status" value="1"/>
</dbReference>
<protein>
    <recommendedName>
        <fullName evidence="3">3-hydroxyisobutyrate dehydrogenase</fullName>
        <ecNumber evidence="3">1.1.1.31</ecNumber>
    </recommendedName>
</protein>
<evidence type="ECO:0000259" key="10">
    <source>
        <dbReference type="Pfam" id="PF14833"/>
    </source>
</evidence>
<comment type="catalytic activity">
    <reaction evidence="7">
        <text>3-hydroxy-2-methylpropanoate + NAD(+) = 2-methyl-3-oxopropanoate + NADH + H(+)</text>
        <dbReference type="Rhea" id="RHEA:17681"/>
        <dbReference type="ChEBI" id="CHEBI:11805"/>
        <dbReference type="ChEBI" id="CHEBI:15378"/>
        <dbReference type="ChEBI" id="CHEBI:57540"/>
        <dbReference type="ChEBI" id="CHEBI:57700"/>
        <dbReference type="ChEBI" id="CHEBI:57945"/>
        <dbReference type="EC" id="1.1.1.31"/>
    </reaction>
</comment>
<dbReference type="InterPro" id="IPR029154">
    <property type="entry name" value="HIBADH-like_NADP-bd"/>
</dbReference>
<dbReference type="WBParaSite" id="nRc.2.0.1.t28875-RA">
    <property type="protein sequence ID" value="nRc.2.0.1.t28875-RA"/>
    <property type="gene ID" value="nRc.2.0.1.g28875"/>
</dbReference>
<keyword evidence="6" id="KW-0520">NAD</keyword>
<dbReference type="InterPro" id="IPR013328">
    <property type="entry name" value="6PGD_dom2"/>
</dbReference>
<dbReference type="EC" id="1.1.1.31" evidence="3"/>
<evidence type="ECO:0000256" key="3">
    <source>
        <dbReference type="ARBA" id="ARBA00012991"/>
    </source>
</evidence>
<accession>A0A915JRH2</accession>
<dbReference type="PANTHER" id="PTHR22981">
    <property type="entry name" value="3-HYDROXYISOBUTYRATE DEHYDROGENASE-RELATED"/>
    <property type="match status" value="1"/>
</dbReference>
<dbReference type="InterPro" id="IPR006115">
    <property type="entry name" value="6PGDH_NADP-bd"/>
</dbReference>
<feature type="transmembrane region" description="Helical" evidence="8">
    <location>
        <begin position="59"/>
        <end position="81"/>
    </location>
</feature>
<dbReference type="SUPFAM" id="SSF48179">
    <property type="entry name" value="6-phosphogluconate dehydrogenase C-terminal domain-like"/>
    <property type="match status" value="1"/>
</dbReference>
<comment type="similarity">
    <text evidence="2">Belongs to the HIBADH-related family. 3-hydroxyisobutyrate dehydrogenase subfamily.</text>
</comment>
<dbReference type="GO" id="GO:0050661">
    <property type="term" value="F:NADP binding"/>
    <property type="evidence" value="ECO:0007669"/>
    <property type="project" value="InterPro"/>
</dbReference>
<comment type="pathway">
    <text evidence="1">Amino-acid degradation; L-valine degradation.</text>
</comment>
<feature type="transmembrane region" description="Helical" evidence="8">
    <location>
        <begin position="107"/>
        <end position="127"/>
    </location>
</feature>
<keyword evidence="8" id="KW-0812">Transmembrane</keyword>
<keyword evidence="8" id="KW-0472">Membrane</keyword>
<dbReference type="SUPFAM" id="SSF51735">
    <property type="entry name" value="NAD(P)-binding Rossmann-fold domains"/>
    <property type="match status" value="1"/>
</dbReference>
<dbReference type="FunFam" id="1.10.1040.10:FF:000006">
    <property type="entry name" value="3-hydroxyisobutyrate dehydrogenase"/>
    <property type="match status" value="1"/>
</dbReference>
<feature type="domain" description="3-hydroxyisobutyrate dehydrogenase-like NAD-binding" evidence="10">
    <location>
        <begin position="378"/>
        <end position="490"/>
    </location>
</feature>
<feature type="transmembrane region" description="Helical" evidence="8">
    <location>
        <begin position="199"/>
        <end position="222"/>
    </location>
</feature>
<dbReference type="Pfam" id="PF14833">
    <property type="entry name" value="NAD_binding_11"/>
    <property type="match status" value="1"/>
</dbReference>
<evidence type="ECO:0000256" key="4">
    <source>
        <dbReference type="ARBA" id="ARBA00022456"/>
    </source>
</evidence>
<dbReference type="NCBIfam" id="TIGR01692">
    <property type="entry name" value="HIBADH"/>
    <property type="match status" value="1"/>
</dbReference>
<dbReference type="InterPro" id="IPR011548">
    <property type="entry name" value="HIBADH"/>
</dbReference>
<feature type="domain" description="6-phosphogluconate dehydrogenase NADP-binding" evidence="9">
    <location>
        <begin position="217"/>
        <end position="375"/>
    </location>
</feature>
<dbReference type="Pfam" id="PF03446">
    <property type="entry name" value="NAD_binding_2"/>
    <property type="match status" value="1"/>
</dbReference>
<dbReference type="GO" id="GO:0008442">
    <property type="term" value="F:3-hydroxyisobutyrate dehydrogenase activity"/>
    <property type="evidence" value="ECO:0007669"/>
    <property type="project" value="UniProtKB-EC"/>
</dbReference>